<evidence type="ECO:0000313" key="1">
    <source>
        <dbReference type="EMBL" id="RGD73834.1"/>
    </source>
</evidence>
<dbReference type="RefSeq" id="WP_117532451.1">
    <property type="nucleotide sequence ID" value="NZ_QUSM01000004.1"/>
</dbReference>
<comment type="caution">
    <text evidence="1">The sequence shown here is derived from an EMBL/GenBank/DDBJ whole genome shotgun (WGS) entry which is preliminary data.</text>
</comment>
<evidence type="ECO:0000313" key="2">
    <source>
        <dbReference type="Proteomes" id="UP000261212"/>
    </source>
</evidence>
<protein>
    <submittedName>
        <fullName evidence="1">Uncharacterized protein</fullName>
    </submittedName>
</protein>
<proteinExistence type="predicted"/>
<dbReference type="AlphaFoldDB" id="A0A3E3DX35"/>
<organism evidence="1 2">
    <name type="scientific">Anaerofustis stercorihominis</name>
    <dbReference type="NCBI Taxonomy" id="214853"/>
    <lineage>
        <taxon>Bacteria</taxon>
        <taxon>Bacillati</taxon>
        <taxon>Bacillota</taxon>
        <taxon>Clostridia</taxon>
        <taxon>Eubacteriales</taxon>
        <taxon>Eubacteriaceae</taxon>
        <taxon>Anaerofustis</taxon>
    </lineage>
</organism>
<accession>A0A3E3DX35</accession>
<gene>
    <name evidence="1" type="ORF">DW687_08645</name>
</gene>
<dbReference type="EMBL" id="QUSM01000004">
    <property type="protein sequence ID" value="RGD73834.1"/>
    <property type="molecule type" value="Genomic_DNA"/>
</dbReference>
<sequence length="97" mass="11237">MNGDLITKETRNDSFKKVDRKTLYKYILDVLKNGGEYTAHEVAVILYNDNKINSRSRQSVAPRLTELKHKGKVDVVGKRFDKLTERKVAVYRLAVLR</sequence>
<reference evidence="1 2" key="1">
    <citation type="submission" date="2018-08" db="EMBL/GenBank/DDBJ databases">
        <title>A genome reference for cultivated species of the human gut microbiota.</title>
        <authorList>
            <person name="Zou Y."/>
            <person name="Xue W."/>
            <person name="Luo G."/>
        </authorList>
    </citation>
    <scope>NUCLEOTIDE SEQUENCE [LARGE SCALE GENOMIC DNA]</scope>
    <source>
        <strain evidence="1 2">AM25-6</strain>
    </source>
</reference>
<dbReference type="Proteomes" id="UP000261212">
    <property type="component" value="Unassembled WGS sequence"/>
</dbReference>
<name>A0A3E3DX35_9FIRM</name>